<dbReference type="GO" id="GO:0016607">
    <property type="term" value="C:nuclear speck"/>
    <property type="evidence" value="ECO:0007669"/>
    <property type="project" value="UniProtKB-SubCell"/>
</dbReference>
<dbReference type="Gene3D" id="6.10.250.970">
    <property type="match status" value="1"/>
</dbReference>
<dbReference type="PANTHER" id="PTHR15692:SF9">
    <property type="entry name" value="MASTERMIND-LIKE PROTEIN 2"/>
    <property type="match status" value="1"/>
</dbReference>
<dbReference type="PANTHER" id="PTHR15692">
    <property type="entry name" value="MASTERMIND-LIKE"/>
    <property type="match status" value="1"/>
</dbReference>
<evidence type="ECO:0000259" key="9">
    <source>
        <dbReference type="SMART" id="SM01275"/>
    </source>
</evidence>
<dbReference type="InterPro" id="IPR019082">
    <property type="entry name" value="Mastermind-like_N"/>
</dbReference>
<reference evidence="10 11" key="1">
    <citation type="submission" date="2024-09" db="EMBL/GenBank/DDBJ databases">
        <title>A chromosome-level genome assembly of Gray's grenadier anchovy, Coilia grayii.</title>
        <authorList>
            <person name="Fu Z."/>
        </authorList>
    </citation>
    <scope>NUCLEOTIDE SEQUENCE [LARGE SCALE GENOMIC DNA]</scope>
    <source>
        <strain evidence="10">G4</strain>
        <tissue evidence="10">Muscle</tissue>
    </source>
</reference>
<evidence type="ECO:0000256" key="6">
    <source>
        <dbReference type="ARBA" id="ARBA00023163"/>
    </source>
</evidence>
<evidence type="ECO:0000256" key="4">
    <source>
        <dbReference type="ARBA" id="ARBA00023015"/>
    </source>
</evidence>
<evidence type="ECO:0000313" key="10">
    <source>
        <dbReference type="EMBL" id="KAL2095729.1"/>
    </source>
</evidence>
<dbReference type="Proteomes" id="UP001591681">
    <property type="component" value="Unassembled WGS sequence"/>
</dbReference>
<feature type="compositionally biased region" description="Low complexity" evidence="8">
    <location>
        <begin position="105"/>
        <end position="114"/>
    </location>
</feature>
<gene>
    <name evidence="10" type="ORF">ACEWY4_007877</name>
</gene>
<keyword evidence="5" id="KW-0010">Activator</keyword>
<evidence type="ECO:0000256" key="8">
    <source>
        <dbReference type="SAM" id="MobiDB-lite"/>
    </source>
</evidence>
<name>A0ABD1K997_9TELE</name>
<evidence type="ECO:0000256" key="7">
    <source>
        <dbReference type="ARBA" id="ARBA00023242"/>
    </source>
</evidence>
<dbReference type="GO" id="GO:0003713">
    <property type="term" value="F:transcription coactivator activity"/>
    <property type="evidence" value="ECO:0007669"/>
    <property type="project" value="UniProtKB-ARBA"/>
</dbReference>
<feature type="region of interest" description="Disordered" evidence="8">
    <location>
        <begin position="64"/>
        <end position="152"/>
    </location>
</feature>
<feature type="compositionally biased region" description="Polar residues" evidence="8">
    <location>
        <begin position="115"/>
        <end position="146"/>
    </location>
</feature>
<keyword evidence="3" id="KW-0914">Notch signaling pathway</keyword>
<evidence type="ECO:0000313" key="11">
    <source>
        <dbReference type="Proteomes" id="UP001591681"/>
    </source>
</evidence>
<evidence type="ECO:0000256" key="5">
    <source>
        <dbReference type="ARBA" id="ARBA00023159"/>
    </source>
</evidence>
<dbReference type="InterPro" id="IPR046370">
    <property type="entry name" value="MAML_N_sf"/>
</dbReference>
<comment type="subcellular location">
    <subcellularLocation>
        <location evidence="1">Nucleus speckle</location>
    </subcellularLocation>
</comment>
<dbReference type="EMBL" id="JBHFQA010000007">
    <property type="protein sequence ID" value="KAL2095729.1"/>
    <property type="molecule type" value="Genomic_DNA"/>
</dbReference>
<keyword evidence="6" id="KW-0804">Transcription</keyword>
<keyword evidence="11" id="KW-1185">Reference proteome</keyword>
<dbReference type="GO" id="GO:0007219">
    <property type="term" value="P:Notch signaling pathway"/>
    <property type="evidence" value="ECO:0007669"/>
    <property type="project" value="UniProtKB-KW"/>
</dbReference>
<dbReference type="InterPro" id="IPR046369">
    <property type="entry name" value="MAML1-3"/>
</dbReference>
<evidence type="ECO:0000256" key="1">
    <source>
        <dbReference type="ARBA" id="ARBA00004324"/>
    </source>
</evidence>
<evidence type="ECO:0000256" key="2">
    <source>
        <dbReference type="ARBA" id="ARBA00008081"/>
    </source>
</evidence>
<proteinExistence type="inferred from homology"/>
<evidence type="ECO:0000256" key="3">
    <source>
        <dbReference type="ARBA" id="ARBA00022976"/>
    </source>
</evidence>
<dbReference type="GO" id="GO:0045944">
    <property type="term" value="P:positive regulation of transcription by RNA polymerase II"/>
    <property type="evidence" value="ECO:0007669"/>
    <property type="project" value="UniProtKB-ARBA"/>
</dbReference>
<accession>A0ABD1K997</accession>
<comment type="caution">
    <text evidence="10">The sequence shown here is derived from an EMBL/GenBank/DDBJ whole genome shotgun (WGS) entry which is preliminary data.</text>
</comment>
<comment type="similarity">
    <text evidence="2">Belongs to the mastermind family.</text>
</comment>
<keyword evidence="4" id="KW-0805">Transcription regulation</keyword>
<organism evidence="10 11">
    <name type="scientific">Coilia grayii</name>
    <name type="common">Gray's grenadier anchovy</name>
    <dbReference type="NCBI Taxonomy" id="363190"/>
    <lineage>
        <taxon>Eukaryota</taxon>
        <taxon>Metazoa</taxon>
        <taxon>Chordata</taxon>
        <taxon>Craniata</taxon>
        <taxon>Vertebrata</taxon>
        <taxon>Euteleostomi</taxon>
        <taxon>Actinopterygii</taxon>
        <taxon>Neopterygii</taxon>
        <taxon>Teleostei</taxon>
        <taxon>Clupei</taxon>
        <taxon>Clupeiformes</taxon>
        <taxon>Clupeoidei</taxon>
        <taxon>Engraulidae</taxon>
        <taxon>Coilinae</taxon>
        <taxon>Coilia</taxon>
    </lineage>
</organism>
<sequence length="152" mass="16442">MGEAAQAQPAVGGFVSMLGVGMVSSMPGRASGPLAASRGSAVPQLHSAIVERLRARIELCRRHHSTCESRYQRGQAETSDREHENTLHLLNLVHQSAGNRKIRGSRSVGQQSSGTDFNRLNSEQRTQNSETEPKTVSRNLSVQPVGSNVCPR</sequence>
<dbReference type="AlphaFoldDB" id="A0ABD1K997"/>
<feature type="domain" description="Neurogenic mastermind-like N-terminal" evidence="9">
    <location>
        <begin position="43"/>
        <end position="103"/>
    </location>
</feature>
<protein>
    <recommendedName>
        <fullName evidence="9">Neurogenic mastermind-like N-terminal domain-containing protein</fullName>
    </recommendedName>
</protein>
<dbReference type="SMART" id="SM01275">
    <property type="entry name" value="MamL-1"/>
    <property type="match status" value="1"/>
</dbReference>
<dbReference type="Pfam" id="PF09596">
    <property type="entry name" value="MamL-1"/>
    <property type="match status" value="1"/>
</dbReference>
<keyword evidence="7" id="KW-0539">Nucleus</keyword>